<evidence type="ECO:0000313" key="2">
    <source>
        <dbReference type="EMBL" id="CAH0391550.1"/>
    </source>
</evidence>
<accession>A0A9P0AGY1</accession>
<name>A0A9P0AGY1_BEMTA</name>
<dbReference type="AlphaFoldDB" id="A0A9P0AGY1"/>
<feature type="region of interest" description="Disordered" evidence="1">
    <location>
        <begin position="26"/>
        <end position="60"/>
    </location>
</feature>
<reference evidence="2" key="1">
    <citation type="submission" date="2021-12" db="EMBL/GenBank/DDBJ databases">
        <authorList>
            <person name="King R."/>
        </authorList>
    </citation>
    <scope>NUCLEOTIDE SEQUENCE</scope>
</reference>
<dbReference type="Proteomes" id="UP001152759">
    <property type="component" value="Chromosome 6"/>
</dbReference>
<feature type="compositionally biased region" description="Low complexity" evidence="1">
    <location>
        <begin position="104"/>
        <end position="113"/>
    </location>
</feature>
<feature type="compositionally biased region" description="Low complexity" evidence="1">
    <location>
        <begin position="32"/>
        <end position="55"/>
    </location>
</feature>
<keyword evidence="3" id="KW-1185">Reference proteome</keyword>
<organism evidence="2 3">
    <name type="scientific">Bemisia tabaci</name>
    <name type="common">Sweetpotato whitefly</name>
    <name type="synonym">Aleurodes tabaci</name>
    <dbReference type="NCBI Taxonomy" id="7038"/>
    <lineage>
        <taxon>Eukaryota</taxon>
        <taxon>Metazoa</taxon>
        <taxon>Ecdysozoa</taxon>
        <taxon>Arthropoda</taxon>
        <taxon>Hexapoda</taxon>
        <taxon>Insecta</taxon>
        <taxon>Pterygota</taxon>
        <taxon>Neoptera</taxon>
        <taxon>Paraneoptera</taxon>
        <taxon>Hemiptera</taxon>
        <taxon>Sternorrhyncha</taxon>
        <taxon>Aleyrodoidea</taxon>
        <taxon>Aleyrodidae</taxon>
        <taxon>Aleyrodinae</taxon>
        <taxon>Bemisia</taxon>
    </lineage>
</organism>
<proteinExistence type="predicted"/>
<feature type="compositionally biased region" description="Basic and acidic residues" evidence="1">
    <location>
        <begin position="116"/>
        <end position="135"/>
    </location>
</feature>
<sequence>MNYIRKDFPLLWDVLWEKHPEIHKLTSGKDGSTPAFTSASTSVTSTSTETLPTPTHQGLESENETFVNKIVLKNERDKTKLKFIKDNDYIPYSEYVKLYLNKNPKKTNLNSNSKNKKIDQIQESDKKSNTDKEENSNLNAGKNKKETLEPTNNTGNKRDFAILGSHPEMETEDNEPKVDLKPKETVGNKNSAKKPPPIFIINEEPDAIKDTLKDYRINYTLKNESNQKFKLMIKSEEDYKVTLQKLVDLGVKFYTFQFFGGKTFKRSSHESGDTLLRETDDEIPREIDGVRGTRSAATVSAAQERGYQI</sequence>
<evidence type="ECO:0000256" key="1">
    <source>
        <dbReference type="SAM" id="MobiDB-lite"/>
    </source>
</evidence>
<protein>
    <submittedName>
        <fullName evidence="2">Uncharacterized protein</fullName>
    </submittedName>
</protein>
<feature type="region of interest" description="Disordered" evidence="1">
    <location>
        <begin position="104"/>
        <end position="198"/>
    </location>
</feature>
<evidence type="ECO:0000313" key="3">
    <source>
        <dbReference type="Proteomes" id="UP001152759"/>
    </source>
</evidence>
<gene>
    <name evidence="2" type="ORF">BEMITA_LOCUS10152</name>
</gene>
<dbReference type="EMBL" id="OU963867">
    <property type="protein sequence ID" value="CAH0391550.1"/>
    <property type="molecule type" value="Genomic_DNA"/>
</dbReference>
<feature type="compositionally biased region" description="Basic and acidic residues" evidence="1">
    <location>
        <begin position="174"/>
        <end position="186"/>
    </location>
</feature>